<dbReference type="STRING" id="553467.SAMN04488063_0241"/>
<gene>
    <name evidence="2" type="ORF">SAMN04488063_0241</name>
</gene>
<proteinExistence type="predicted"/>
<dbReference type="InterPro" id="IPR050275">
    <property type="entry name" value="PGM_Phosphatase"/>
</dbReference>
<evidence type="ECO:0000256" key="1">
    <source>
        <dbReference type="SAM" id="MobiDB-lite"/>
    </source>
</evidence>
<dbReference type="Pfam" id="PF00300">
    <property type="entry name" value="His_Phos_1"/>
    <property type="match status" value="1"/>
</dbReference>
<feature type="region of interest" description="Disordered" evidence="1">
    <location>
        <begin position="16"/>
        <end position="35"/>
    </location>
</feature>
<accession>A0A1I2LKL5</accession>
<dbReference type="GO" id="GO:0005737">
    <property type="term" value="C:cytoplasm"/>
    <property type="evidence" value="ECO:0007669"/>
    <property type="project" value="TreeGrafter"/>
</dbReference>
<dbReference type="Gene3D" id="3.40.50.1240">
    <property type="entry name" value="Phosphoglycerate mutase-like"/>
    <property type="match status" value="1"/>
</dbReference>
<dbReference type="Proteomes" id="UP000198876">
    <property type="component" value="Unassembled WGS sequence"/>
</dbReference>
<keyword evidence="3" id="KW-1185">Reference proteome</keyword>
<dbReference type="RefSeq" id="WP_092887249.1">
    <property type="nucleotide sequence ID" value="NZ_FOOQ01000001.1"/>
</dbReference>
<dbReference type="CDD" id="cd07067">
    <property type="entry name" value="HP_PGM_like"/>
    <property type="match status" value="1"/>
</dbReference>
<dbReference type="PANTHER" id="PTHR48100:SF59">
    <property type="entry name" value="ADENOSYLCOBALAMIN_ALPHA-RIBAZOLE PHOSPHATASE"/>
    <property type="match status" value="1"/>
</dbReference>
<dbReference type="InterPro" id="IPR029033">
    <property type="entry name" value="His_PPase_superfam"/>
</dbReference>
<feature type="region of interest" description="Disordered" evidence="1">
    <location>
        <begin position="196"/>
        <end position="215"/>
    </location>
</feature>
<dbReference type="SUPFAM" id="SSF53254">
    <property type="entry name" value="Phosphoglycerate mutase-like"/>
    <property type="match status" value="1"/>
</dbReference>
<reference evidence="3" key="1">
    <citation type="submission" date="2016-10" db="EMBL/GenBank/DDBJ databases">
        <authorList>
            <person name="Varghese N."/>
            <person name="Submissions S."/>
        </authorList>
    </citation>
    <scope>NUCLEOTIDE SEQUENCE [LARGE SCALE GENOMIC DNA]</scope>
    <source>
        <strain evidence="3">CGMCC 1.7739</strain>
    </source>
</reference>
<dbReference type="PANTHER" id="PTHR48100">
    <property type="entry name" value="BROAD-SPECIFICITY PHOSPHATASE YOR283W-RELATED"/>
    <property type="match status" value="1"/>
</dbReference>
<dbReference type="InterPro" id="IPR013078">
    <property type="entry name" value="His_Pase_superF_clade-1"/>
</dbReference>
<name>A0A1I2LKL5_9EURY</name>
<dbReference type="GO" id="GO:0016791">
    <property type="term" value="F:phosphatase activity"/>
    <property type="evidence" value="ECO:0007669"/>
    <property type="project" value="TreeGrafter"/>
</dbReference>
<evidence type="ECO:0000313" key="2">
    <source>
        <dbReference type="EMBL" id="SFF77606.1"/>
    </source>
</evidence>
<dbReference type="OrthoDB" id="304253at2157"/>
<protein>
    <submittedName>
        <fullName evidence="2">2,3-bisphosphoglycerate-dependent phosphoglycerate mutase</fullName>
    </submittedName>
</protein>
<dbReference type="AlphaFoldDB" id="A0A1I2LKL5"/>
<evidence type="ECO:0000313" key="3">
    <source>
        <dbReference type="Proteomes" id="UP000198876"/>
    </source>
</evidence>
<dbReference type="EMBL" id="FOOQ01000001">
    <property type="protein sequence ID" value="SFF77606.1"/>
    <property type="molecule type" value="Genomic_DNA"/>
</dbReference>
<organism evidence="2 3">
    <name type="scientific">Halopelagius inordinatus</name>
    <dbReference type="NCBI Taxonomy" id="553467"/>
    <lineage>
        <taxon>Archaea</taxon>
        <taxon>Methanobacteriati</taxon>
        <taxon>Methanobacteriota</taxon>
        <taxon>Stenosarchaea group</taxon>
        <taxon>Halobacteria</taxon>
        <taxon>Halobacteriales</taxon>
        <taxon>Haloferacaceae</taxon>
    </lineage>
</organism>
<sequence>MSAPTEPTRITFVCRAASSGTPGPTRTPGLSRRGRRDAARLTAHLLELEPVDVVVASPRPSARQTVAGVADGADVPLLTDERFRKRRLSGTAVADRAEARDRLWADPTASNPGGESHREAQKRAVAALERILDAYPGRHVVVGTHATTLALVLNAFDPRYGRAFRDGVAEPDAYQATFVEGDLFGVGRVWADELATNDADSEARADADDETDADD</sequence>